<feature type="region of interest" description="Disordered" evidence="1">
    <location>
        <begin position="28"/>
        <end position="51"/>
    </location>
</feature>
<feature type="compositionally biased region" description="Basic and acidic residues" evidence="1">
    <location>
        <begin position="28"/>
        <end position="37"/>
    </location>
</feature>
<comment type="caution">
    <text evidence="2">The sequence shown here is derived from an EMBL/GenBank/DDBJ whole genome shotgun (WGS) entry which is preliminary data.</text>
</comment>
<evidence type="ECO:0000313" key="2">
    <source>
        <dbReference type="EMBL" id="OKX82443.1"/>
    </source>
</evidence>
<organism evidence="2 3">
    <name type="scientific">Corynebacterium glutamicum</name>
    <name type="common">Brevibacterium saccharolyticum</name>
    <dbReference type="NCBI Taxonomy" id="1718"/>
    <lineage>
        <taxon>Bacteria</taxon>
        <taxon>Bacillati</taxon>
        <taxon>Actinomycetota</taxon>
        <taxon>Actinomycetes</taxon>
        <taxon>Mycobacteriales</taxon>
        <taxon>Corynebacteriaceae</taxon>
        <taxon>Corynebacterium</taxon>
    </lineage>
</organism>
<dbReference type="Proteomes" id="UP000186091">
    <property type="component" value="Unassembled WGS sequence"/>
</dbReference>
<dbReference type="EMBL" id="LOQT01000015">
    <property type="protein sequence ID" value="OKX82443.1"/>
    <property type="molecule type" value="Genomic_DNA"/>
</dbReference>
<evidence type="ECO:0000256" key="1">
    <source>
        <dbReference type="SAM" id="MobiDB-lite"/>
    </source>
</evidence>
<evidence type="ECO:0000313" key="3">
    <source>
        <dbReference type="Proteomes" id="UP000186091"/>
    </source>
</evidence>
<sequence length="51" mass="5583">MKIHFCARKQITESDSLLRTRVYAKLHSADRSSEKMGDGSGSSSGLKVICP</sequence>
<dbReference type="AlphaFoldDB" id="A0AB36IHE7"/>
<gene>
    <name evidence="2" type="ORF">AUP69_05980</name>
</gene>
<name>A0AB36IHE7_CORGT</name>
<accession>A0AB36IHE7</accession>
<proteinExistence type="predicted"/>
<protein>
    <submittedName>
        <fullName evidence="2">Uncharacterized protein</fullName>
    </submittedName>
</protein>
<reference evidence="2 3" key="1">
    <citation type="submission" date="2015-12" db="EMBL/GenBank/DDBJ databases">
        <title>Genome sequence of Corynebacterium AS 1.542.</title>
        <authorList>
            <person name="Yang J."/>
            <person name="Yang S."/>
        </authorList>
    </citation>
    <scope>NUCLEOTIDE SEQUENCE [LARGE SCALE GENOMIC DNA]</scope>
    <source>
        <strain evidence="2 3">AS 1.542</strain>
    </source>
</reference>